<proteinExistence type="inferred from homology"/>
<dbReference type="InterPro" id="IPR037138">
    <property type="entry name" value="His_deacetylse_dom_sf"/>
</dbReference>
<accession>D0LXQ9</accession>
<sequence length="577" mass="61737">MAVWYCAAYRLPIASVGAERRLDPRRADFVAWYLLERAGVSPSWFREPVQVSYAALARVHDSALLESLTTSAGLARVFAVSPAEVPVSETLRSVRLACGATVEAAREALSTGLPTCNLLGGFHHATPDRAAAFCPVNDIAVAVAELRAQGVTGQVVVIDLDAHPPDGTAACLADDEAAWIGSLSGVCWQTLPGVDETVLPRGCGDAAYLAALGALLERMPRPELAFVIAGGDVLRGDCLGMLGMSLAGARERDLRVAEALEGVPSVWLPGGGYHSDAWRVCAGTALAVGQGTRRAIPLDYDPLDAHFSAIAERLGGESRGGGDEFELAEIEAELFGRGLPAQRMRLFDTWNPAGIEYALYRFGILPHLRRLGYGDFRVTLSQASAGQCVRLHAAITTPALGSRGPRLRSEHVLAECVLARQRVDGHELLFINWLTLRNPRAAAAPEGDLLPGQEAPGLGLMRETEEIFEMMAERLELAGTALCPAHYHLAVSASRRGYRFADGARHGRFEALMRDLEPLGVRAASIAVYEGRVRLEGAPYTWEPSVMVAGIPAPPDQQQDAVAERERVSFSCAPAAG</sequence>
<dbReference type="PRINTS" id="PR01270">
    <property type="entry name" value="HDASUPER"/>
</dbReference>
<dbReference type="GO" id="GO:0004407">
    <property type="term" value="F:histone deacetylase activity"/>
    <property type="evidence" value="ECO:0007669"/>
    <property type="project" value="TreeGrafter"/>
</dbReference>
<gene>
    <name evidence="3" type="ordered locus">Hoch_5329</name>
</gene>
<feature type="domain" description="Histone deacetylase" evidence="2">
    <location>
        <begin position="24"/>
        <end position="285"/>
    </location>
</feature>
<dbReference type="AlphaFoldDB" id="D0LXQ9"/>
<dbReference type="eggNOG" id="COG0123">
    <property type="taxonomic scope" value="Bacteria"/>
</dbReference>
<dbReference type="InterPro" id="IPR000286">
    <property type="entry name" value="HDACs"/>
</dbReference>
<evidence type="ECO:0000259" key="2">
    <source>
        <dbReference type="Pfam" id="PF00850"/>
    </source>
</evidence>
<protein>
    <submittedName>
        <fullName evidence="3">Histone deacetylase superfamily</fullName>
    </submittedName>
</protein>
<dbReference type="InterPro" id="IPR023696">
    <property type="entry name" value="Ureohydrolase_dom_sf"/>
</dbReference>
<evidence type="ECO:0000313" key="3">
    <source>
        <dbReference type="EMBL" id="ACY17814.1"/>
    </source>
</evidence>
<dbReference type="HOGENOM" id="CLU_560091_0_0_7"/>
<comment type="similarity">
    <text evidence="1">Belongs to the histone deacetylase family.</text>
</comment>
<reference evidence="3 4" key="1">
    <citation type="journal article" date="2010" name="Stand. Genomic Sci.">
        <title>Complete genome sequence of Haliangium ochraceum type strain (SMP-2).</title>
        <authorList>
            <consortium name="US DOE Joint Genome Institute (JGI-PGF)"/>
            <person name="Ivanova N."/>
            <person name="Daum C."/>
            <person name="Lang E."/>
            <person name="Abt B."/>
            <person name="Kopitz M."/>
            <person name="Saunders E."/>
            <person name="Lapidus A."/>
            <person name="Lucas S."/>
            <person name="Glavina Del Rio T."/>
            <person name="Nolan M."/>
            <person name="Tice H."/>
            <person name="Copeland A."/>
            <person name="Cheng J.F."/>
            <person name="Chen F."/>
            <person name="Bruce D."/>
            <person name="Goodwin L."/>
            <person name="Pitluck S."/>
            <person name="Mavromatis K."/>
            <person name="Pati A."/>
            <person name="Mikhailova N."/>
            <person name="Chen A."/>
            <person name="Palaniappan K."/>
            <person name="Land M."/>
            <person name="Hauser L."/>
            <person name="Chang Y.J."/>
            <person name="Jeffries C.D."/>
            <person name="Detter J.C."/>
            <person name="Brettin T."/>
            <person name="Rohde M."/>
            <person name="Goker M."/>
            <person name="Bristow J."/>
            <person name="Markowitz V."/>
            <person name="Eisen J.A."/>
            <person name="Hugenholtz P."/>
            <person name="Kyrpides N.C."/>
            <person name="Klenk H.P."/>
        </authorList>
    </citation>
    <scope>NUCLEOTIDE SEQUENCE [LARGE SCALE GENOMIC DNA]</scope>
    <source>
        <strain evidence="4">DSM 14365 / CIP 107738 / JCM 11303 / AJ 13395 / SMP-2</strain>
    </source>
</reference>
<dbReference type="SUPFAM" id="SSF52768">
    <property type="entry name" value="Arginase/deacetylase"/>
    <property type="match status" value="1"/>
</dbReference>
<dbReference type="STRING" id="502025.Hoch_5329"/>
<dbReference type="OrthoDB" id="9808367at2"/>
<dbReference type="EMBL" id="CP001804">
    <property type="protein sequence ID" value="ACY17814.1"/>
    <property type="molecule type" value="Genomic_DNA"/>
</dbReference>
<dbReference type="Pfam" id="PF00850">
    <property type="entry name" value="Hist_deacetyl"/>
    <property type="match status" value="1"/>
</dbReference>
<name>D0LXQ9_HALO1</name>
<keyword evidence="4" id="KW-1185">Reference proteome</keyword>
<dbReference type="InterPro" id="IPR023801">
    <property type="entry name" value="His_deacetylse_dom"/>
</dbReference>
<dbReference type="Gene3D" id="3.40.800.20">
    <property type="entry name" value="Histone deacetylase domain"/>
    <property type="match status" value="1"/>
</dbReference>
<dbReference type="PANTHER" id="PTHR10625:SF19">
    <property type="entry name" value="HISTONE DEACETYLASE 12"/>
    <property type="match status" value="1"/>
</dbReference>
<dbReference type="Proteomes" id="UP000001880">
    <property type="component" value="Chromosome"/>
</dbReference>
<evidence type="ECO:0000256" key="1">
    <source>
        <dbReference type="ARBA" id="ARBA00005947"/>
    </source>
</evidence>
<dbReference type="PANTHER" id="PTHR10625">
    <property type="entry name" value="HISTONE DEACETYLASE HDAC1-RELATED"/>
    <property type="match status" value="1"/>
</dbReference>
<dbReference type="GO" id="GO:0040029">
    <property type="term" value="P:epigenetic regulation of gene expression"/>
    <property type="evidence" value="ECO:0007669"/>
    <property type="project" value="TreeGrafter"/>
</dbReference>
<dbReference type="RefSeq" id="WP_012830406.1">
    <property type="nucleotide sequence ID" value="NC_013440.1"/>
</dbReference>
<dbReference type="KEGG" id="hoh:Hoch_5329"/>
<evidence type="ECO:0000313" key="4">
    <source>
        <dbReference type="Proteomes" id="UP000001880"/>
    </source>
</evidence>
<organism evidence="3 4">
    <name type="scientific">Haliangium ochraceum (strain DSM 14365 / JCM 11303 / SMP-2)</name>
    <dbReference type="NCBI Taxonomy" id="502025"/>
    <lineage>
        <taxon>Bacteria</taxon>
        <taxon>Pseudomonadati</taxon>
        <taxon>Myxococcota</taxon>
        <taxon>Polyangia</taxon>
        <taxon>Haliangiales</taxon>
        <taxon>Kofleriaceae</taxon>
        <taxon>Haliangium</taxon>
    </lineage>
</organism>